<gene>
    <name evidence="3" type="ORF">FK85_19245</name>
</gene>
<dbReference type="AlphaFoldDB" id="A0A081EWG5"/>
<evidence type="ECO:0000313" key="4">
    <source>
        <dbReference type="Proteomes" id="UP000053331"/>
    </source>
</evidence>
<keyword evidence="2" id="KW-1133">Transmembrane helix</keyword>
<dbReference type="RefSeq" id="WP_050023767.1">
    <property type="nucleotide sequence ID" value="NZ_JNFH02000010.1"/>
</dbReference>
<proteinExistence type="predicted"/>
<evidence type="ECO:0000256" key="2">
    <source>
        <dbReference type="SAM" id="Phobius"/>
    </source>
</evidence>
<name>A0A081EWG5_9EURY</name>
<organism evidence="3 4">
    <name type="scientific">Halorubrum saccharovorum</name>
    <dbReference type="NCBI Taxonomy" id="2248"/>
    <lineage>
        <taxon>Archaea</taxon>
        <taxon>Methanobacteriati</taxon>
        <taxon>Methanobacteriota</taxon>
        <taxon>Stenosarchaea group</taxon>
        <taxon>Halobacteria</taxon>
        <taxon>Halobacteriales</taxon>
        <taxon>Haloferacaceae</taxon>
        <taxon>Halorubrum</taxon>
    </lineage>
</organism>
<feature type="region of interest" description="Disordered" evidence="1">
    <location>
        <begin position="1"/>
        <end position="59"/>
    </location>
</feature>
<feature type="transmembrane region" description="Helical" evidence="2">
    <location>
        <begin position="125"/>
        <end position="145"/>
    </location>
</feature>
<comment type="caution">
    <text evidence="3">The sequence shown here is derived from an EMBL/GenBank/DDBJ whole genome shotgun (WGS) entry which is preliminary data.</text>
</comment>
<dbReference type="EMBL" id="JNFH02000010">
    <property type="protein sequence ID" value="KDS91753.1"/>
    <property type="molecule type" value="Genomic_DNA"/>
</dbReference>
<sequence length="152" mass="16684">MSESQSSDKEDSGSGPSGFEPAFTGTDDIDRSQDDSKQAGKEKELGPEQQPAETAFTELAEGESLTEVLTVALQEWREMQQISRQREEAAYEFRKSIIWIGTFAFVVVIVVSGILSFTGNLPGSSFAFILGTLFGSLATLLQTFLQNHQHDE</sequence>
<evidence type="ECO:0008006" key="5">
    <source>
        <dbReference type="Google" id="ProtNLM"/>
    </source>
</evidence>
<dbReference type="Proteomes" id="UP000053331">
    <property type="component" value="Unassembled WGS sequence"/>
</dbReference>
<evidence type="ECO:0000313" key="3">
    <source>
        <dbReference type="EMBL" id="KDS91753.1"/>
    </source>
</evidence>
<protein>
    <recommendedName>
        <fullName evidence="5">DUF2335 domain-containing protein</fullName>
    </recommendedName>
</protein>
<reference evidence="3 4" key="1">
    <citation type="journal article" date="2015" name="Genome Announc.">
        <title>Draft genome sequence of a Halorubrum H3 strain isolated from the burlinskoye salt lake (Altai Krai, Russia).</title>
        <authorList>
            <person name="Rozanov A.S."/>
            <person name="Bryanskaya A.V."/>
            <person name="Malup T.K."/>
            <person name="Kotenko A.V."/>
            <person name="Peltek S.E."/>
        </authorList>
    </citation>
    <scope>NUCLEOTIDE SEQUENCE [LARGE SCALE GENOMIC DNA]</scope>
    <source>
        <strain evidence="3 4">H3</strain>
    </source>
</reference>
<keyword evidence="4" id="KW-1185">Reference proteome</keyword>
<keyword evidence="2" id="KW-0812">Transmembrane</keyword>
<accession>A0A081EWG5</accession>
<feature type="transmembrane region" description="Helical" evidence="2">
    <location>
        <begin position="96"/>
        <end position="119"/>
    </location>
</feature>
<evidence type="ECO:0000256" key="1">
    <source>
        <dbReference type="SAM" id="MobiDB-lite"/>
    </source>
</evidence>
<keyword evidence="2" id="KW-0472">Membrane</keyword>
<feature type="compositionally biased region" description="Basic and acidic residues" evidence="1">
    <location>
        <begin position="1"/>
        <end position="12"/>
    </location>
</feature>
<feature type="compositionally biased region" description="Basic and acidic residues" evidence="1">
    <location>
        <begin position="28"/>
        <end position="46"/>
    </location>
</feature>